<dbReference type="InterPro" id="IPR000640">
    <property type="entry name" value="EFG_V-like"/>
</dbReference>
<name>A0A0K9PA52_ZOSMR</name>
<reference evidence="5" key="1">
    <citation type="journal article" date="2016" name="Nature">
        <title>The genome of the seagrass Zostera marina reveals angiosperm adaptation to the sea.</title>
        <authorList>
            <person name="Olsen J.L."/>
            <person name="Rouze P."/>
            <person name="Verhelst B."/>
            <person name="Lin Y.-C."/>
            <person name="Bayer T."/>
            <person name="Collen J."/>
            <person name="Dattolo E."/>
            <person name="De Paoli E."/>
            <person name="Dittami S."/>
            <person name="Maumus F."/>
            <person name="Michel G."/>
            <person name="Kersting A."/>
            <person name="Lauritano C."/>
            <person name="Lohaus R."/>
            <person name="Toepel M."/>
            <person name="Tonon T."/>
            <person name="Vanneste K."/>
            <person name="Amirebrahimi M."/>
            <person name="Brakel J."/>
            <person name="Bostroem C."/>
            <person name="Chovatia M."/>
            <person name="Grimwood J."/>
            <person name="Jenkins J.W."/>
            <person name="Jueterbock A."/>
            <person name="Mraz A."/>
            <person name="Stam W.T."/>
            <person name="Tice H."/>
            <person name="Bornberg-Bauer E."/>
            <person name="Green P.J."/>
            <person name="Pearson G.A."/>
            <person name="Procaccini G."/>
            <person name="Duarte C.M."/>
            <person name="Schmutz J."/>
            <person name="Reusch T.B.H."/>
            <person name="Van de Peer Y."/>
        </authorList>
    </citation>
    <scope>NUCLEOTIDE SEQUENCE [LARGE SCALE GENOMIC DNA]</scope>
    <source>
        <strain evidence="5">cv. Finnish</strain>
    </source>
</reference>
<dbReference type="SUPFAM" id="SSF54980">
    <property type="entry name" value="EF-G C-terminal domain-like"/>
    <property type="match status" value="2"/>
</dbReference>
<dbReference type="Gene3D" id="3.40.50.300">
    <property type="entry name" value="P-loop containing nucleotide triphosphate hydrolases"/>
    <property type="match status" value="1"/>
</dbReference>
<dbReference type="PRINTS" id="PR00315">
    <property type="entry name" value="ELONGATNFCT"/>
</dbReference>
<dbReference type="PROSITE" id="PS00301">
    <property type="entry name" value="G_TR_1"/>
    <property type="match status" value="1"/>
</dbReference>
<dbReference type="FunFam" id="3.30.70.240:FF:000002">
    <property type="entry name" value="GTP-binding protein TypA"/>
    <property type="match status" value="1"/>
</dbReference>
<dbReference type="FunFam" id="3.30.70.870:FF:000003">
    <property type="entry name" value="GTP-binding protein TypA"/>
    <property type="match status" value="1"/>
</dbReference>
<dbReference type="InterPro" id="IPR000795">
    <property type="entry name" value="T_Tr_GTP-bd_dom"/>
</dbReference>
<dbReference type="GO" id="GO:0005525">
    <property type="term" value="F:GTP binding"/>
    <property type="evidence" value="ECO:0007669"/>
    <property type="project" value="UniProtKB-KW"/>
</dbReference>
<evidence type="ECO:0000256" key="2">
    <source>
        <dbReference type="ARBA" id="ARBA00023134"/>
    </source>
</evidence>
<dbReference type="InterPro" id="IPR048876">
    <property type="entry name" value="BipA_C"/>
</dbReference>
<dbReference type="Gene3D" id="2.40.50.250">
    <property type="entry name" value="bipa protein"/>
    <property type="match status" value="1"/>
</dbReference>
<dbReference type="InterPro" id="IPR031157">
    <property type="entry name" value="G_TR_CS"/>
</dbReference>
<dbReference type="CDD" id="cd03691">
    <property type="entry name" value="BipA_TypA_II"/>
    <property type="match status" value="1"/>
</dbReference>
<comment type="caution">
    <text evidence="4">The sequence shown here is derived from an EMBL/GenBank/DDBJ whole genome shotgun (WGS) entry which is preliminary data.</text>
</comment>
<dbReference type="FunFam" id="2.40.50.250:FF:000001">
    <property type="entry name" value="GTP-binding protein TypA"/>
    <property type="match status" value="1"/>
</dbReference>
<dbReference type="GO" id="GO:0003746">
    <property type="term" value="F:translation elongation factor activity"/>
    <property type="evidence" value="ECO:0007669"/>
    <property type="project" value="UniProtKB-KW"/>
</dbReference>
<dbReference type="InterPro" id="IPR042116">
    <property type="entry name" value="TypA/BipA_C"/>
</dbReference>
<keyword evidence="2" id="KW-0342">GTP-binding</keyword>
<dbReference type="CDD" id="cd01891">
    <property type="entry name" value="TypA_BipA"/>
    <property type="match status" value="1"/>
</dbReference>
<dbReference type="GO" id="GO:0005829">
    <property type="term" value="C:cytosol"/>
    <property type="evidence" value="ECO:0000318"/>
    <property type="project" value="GO_Central"/>
</dbReference>
<dbReference type="CDD" id="cd03710">
    <property type="entry name" value="BipA_TypA_C"/>
    <property type="match status" value="1"/>
</dbReference>
<dbReference type="PANTHER" id="PTHR42908:SF8">
    <property type="entry name" value="TR-TYPE G DOMAIN-CONTAINING PROTEIN"/>
    <property type="match status" value="1"/>
</dbReference>
<dbReference type="OrthoDB" id="364892at2759"/>
<dbReference type="Pfam" id="PF00679">
    <property type="entry name" value="EFG_C"/>
    <property type="match status" value="1"/>
</dbReference>
<dbReference type="Pfam" id="PF00009">
    <property type="entry name" value="GTP_EFTU"/>
    <property type="match status" value="1"/>
</dbReference>
<dbReference type="InterPro" id="IPR035647">
    <property type="entry name" value="EFG_III/V"/>
</dbReference>
<dbReference type="NCBIfam" id="TIGR01394">
    <property type="entry name" value="TypA_BipA"/>
    <property type="match status" value="1"/>
</dbReference>
<dbReference type="InterPro" id="IPR047041">
    <property type="entry name" value="BipA_GTP-bd_dom"/>
</dbReference>
<feature type="domain" description="Tr-type G" evidence="3">
    <location>
        <begin position="46"/>
        <end position="244"/>
    </location>
</feature>
<dbReference type="InterPro" id="IPR035651">
    <property type="entry name" value="BipA_V"/>
</dbReference>
<dbReference type="GO" id="GO:0003924">
    <property type="term" value="F:GTPase activity"/>
    <property type="evidence" value="ECO:0000318"/>
    <property type="project" value="GO_Central"/>
</dbReference>
<dbReference type="AlphaFoldDB" id="A0A0K9PA52"/>
<dbReference type="OMA" id="MSMLFTI"/>
<dbReference type="InterPro" id="IPR006298">
    <property type="entry name" value="BipA"/>
</dbReference>
<dbReference type="Pfam" id="PF21018">
    <property type="entry name" value="BipA_C"/>
    <property type="match status" value="1"/>
</dbReference>
<evidence type="ECO:0000313" key="4">
    <source>
        <dbReference type="EMBL" id="KMZ65112.1"/>
    </source>
</evidence>
<dbReference type="CDD" id="cd16263">
    <property type="entry name" value="BipA_III"/>
    <property type="match status" value="1"/>
</dbReference>
<dbReference type="EMBL" id="LFYR01001076">
    <property type="protein sequence ID" value="KMZ65112.1"/>
    <property type="molecule type" value="Genomic_DNA"/>
</dbReference>
<organism evidence="4 5">
    <name type="scientific">Zostera marina</name>
    <name type="common">Eelgrass</name>
    <dbReference type="NCBI Taxonomy" id="29655"/>
    <lineage>
        <taxon>Eukaryota</taxon>
        <taxon>Viridiplantae</taxon>
        <taxon>Streptophyta</taxon>
        <taxon>Embryophyta</taxon>
        <taxon>Tracheophyta</taxon>
        <taxon>Spermatophyta</taxon>
        <taxon>Magnoliopsida</taxon>
        <taxon>Liliopsida</taxon>
        <taxon>Zosteraceae</taxon>
        <taxon>Zostera</taxon>
    </lineage>
</organism>
<protein>
    <submittedName>
        <fullName evidence="4">GTP binding Elongation factor Tu family protein</fullName>
    </submittedName>
</protein>
<dbReference type="InterPro" id="IPR047043">
    <property type="entry name" value="BipA_III"/>
</dbReference>
<dbReference type="InterPro" id="IPR005225">
    <property type="entry name" value="Small_GTP-bd"/>
</dbReference>
<dbReference type="Pfam" id="PF22042">
    <property type="entry name" value="EF-G_D2"/>
    <property type="match status" value="1"/>
</dbReference>
<dbReference type="FunFam" id="2.40.30.10:FF:000076">
    <property type="entry name" value="Elongation factor family protein"/>
    <property type="match status" value="1"/>
</dbReference>
<dbReference type="NCBIfam" id="TIGR00231">
    <property type="entry name" value="small_GTP"/>
    <property type="match status" value="1"/>
</dbReference>
<dbReference type="InterPro" id="IPR053905">
    <property type="entry name" value="EF-G-like_DII"/>
</dbReference>
<keyword evidence="1" id="KW-0547">Nucleotide-binding</keyword>
<evidence type="ECO:0000256" key="1">
    <source>
        <dbReference type="ARBA" id="ARBA00022741"/>
    </source>
</evidence>
<dbReference type="SUPFAM" id="SSF52540">
    <property type="entry name" value="P-loop containing nucleoside triphosphate hydrolases"/>
    <property type="match status" value="1"/>
</dbReference>
<dbReference type="InterPro" id="IPR009000">
    <property type="entry name" value="Transl_B-barrel_sf"/>
</dbReference>
<dbReference type="PANTHER" id="PTHR42908">
    <property type="entry name" value="TRANSLATION ELONGATION FACTOR-RELATED"/>
    <property type="match status" value="1"/>
</dbReference>
<keyword evidence="5" id="KW-1185">Reference proteome</keyword>
<dbReference type="FunFam" id="3.40.50.300:FF:000463">
    <property type="entry name" value="GTP-binding protein TypA"/>
    <property type="match status" value="1"/>
</dbReference>
<dbReference type="GO" id="GO:1990904">
    <property type="term" value="C:ribonucleoprotein complex"/>
    <property type="evidence" value="ECO:0000318"/>
    <property type="project" value="GO_Central"/>
</dbReference>
<dbReference type="Gene3D" id="3.30.70.870">
    <property type="entry name" value="Elongation Factor G (Translational Gtpase), domain 3"/>
    <property type="match status" value="1"/>
</dbReference>
<accession>A0A0K9PA52</accession>
<dbReference type="SUPFAM" id="SSF50447">
    <property type="entry name" value="Translation proteins"/>
    <property type="match status" value="1"/>
</dbReference>
<evidence type="ECO:0000313" key="5">
    <source>
        <dbReference type="Proteomes" id="UP000036987"/>
    </source>
</evidence>
<dbReference type="Gene3D" id="3.30.70.240">
    <property type="match status" value="1"/>
</dbReference>
<proteinExistence type="predicted"/>
<dbReference type="InterPro" id="IPR027417">
    <property type="entry name" value="P-loop_NTPase"/>
</dbReference>
<keyword evidence="4" id="KW-0648">Protein biosynthesis</keyword>
<gene>
    <name evidence="4" type="ORF">ZOSMA_339G00080</name>
</gene>
<dbReference type="PROSITE" id="PS51722">
    <property type="entry name" value="G_TR_2"/>
    <property type="match status" value="1"/>
</dbReference>
<dbReference type="InterPro" id="IPR047042">
    <property type="entry name" value="BipA_II"/>
</dbReference>
<dbReference type="STRING" id="29655.A0A0K9PA52"/>
<dbReference type="Gene3D" id="2.40.30.10">
    <property type="entry name" value="Translation factors"/>
    <property type="match status" value="1"/>
</dbReference>
<dbReference type="Proteomes" id="UP000036987">
    <property type="component" value="Unassembled WGS sequence"/>
</dbReference>
<sequence>MARQLFRSLRLTGGRILDHSSTFNPLRPFLFRQFSSTVDRSGFQPKLLRNVAVIAHVDHGKTTLMDRLLRQCGSDIPHERALDSISLERERGITISSKVTSIPWKEHEFNMVDTPGHADFGGEVERVVGMVEGAVLVVDAGEGPLAQTKFVLAKALKYGLRPILLLNKVDRPSVSEETCNEVESLVFDLFANLGATEEQLDFSVLYASAKEGWASLKFTKSLTGDEKNMAPLLDAILKHVPSPSADLGAPFQMLVSMMERDFYLGRILTGRITSGSVRVGDKIHGIRSTKDGVEKIEEGKVTKLMKKRGTITNMEMMDSAGAGDIVSIAGLNSPSIGHTVANMEVMTVLPTVDLDPPTISMTFSVNDSPLAGRDGTHMTGGKIGDRLSAEAETNLAINVIPGTSESYEVQGRGELQLGILIENMRREGFELSVSPPKVMYKYEKGEKLEPIEEVTIEVNEEHVGVVMEALSQRRAEVTDMGPVPGSVDRTRMTLTCPSRGLVGYRSVFSSDTRGTGFMHRAFLKYGKFHGPLGNVRKGVLVSRGNGTITSYSLMTLEARGSFFVSPGAETYEGMIVGEHTRDTDLDINPARQKELNNIRAANKDENIRLTPPRLMSLEEAIGYVASDELIEVTPKTVRLRKRYLDPTKRKSMRNR</sequence>
<evidence type="ECO:0000259" key="3">
    <source>
        <dbReference type="PROSITE" id="PS51722"/>
    </source>
</evidence>
<keyword evidence="4" id="KW-0251">Elongation factor</keyword>